<comment type="caution">
    <text evidence="2">The sequence shown here is derived from an EMBL/GenBank/DDBJ whole genome shotgun (WGS) entry which is preliminary data.</text>
</comment>
<dbReference type="InterPro" id="IPR007729">
    <property type="entry name" value="DGOK"/>
</dbReference>
<evidence type="ECO:0000256" key="1">
    <source>
        <dbReference type="SAM" id="MobiDB-lite"/>
    </source>
</evidence>
<feature type="region of interest" description="Disordered" evidence="1">
    <location>
        <begin position="1"/>
        <end position="29"/>
    </location>
</feature>
<keyword evidence="2" id="KW-0808">Transferase</keyword>
<dbReference type="InterPro" id="IPR042258">
    <property type="entry name" value="DGOK_N"/>
</dbReference>
<dbReference type="Gene3D" id="3.30.420.310">
    <property type="entry name" value="2-keto-3-deoxy-galactonokinase, C-terminal domain"/>
    <property type="match status" value="1"/>
</dbReference>
<proteinExistence type="predicted"/>
<keyword evidence="3" id="KW-1185">Reference proteome</keyword>
<name>A0A2T0RGW1_9RHOB</name>
<dbReference type="GO" id="GO:0034194">
    <property type="term" value="P:D-galactonate catabolic process"/>
    <property type="evidence" value="ECO:0007669"/>
    <property type="project" value="InterPro"/>
</dbReference>
<accession>A0A2T0RGW1</accession>
<dbReference type="InterPro" id="IPR043129">
    <property type="entry name" value="ATPase_NBD"/>
</dbReference>
<reference evidence="2 3" key="1">
    <citation type="submission" date="2018-03" db="EMBL/GenBank/DDBJ databases">
        <title>Genomic Encyclopedia of Archaeal and Bacterial Type Strains, Phase II (KMG-II): from individual species to whole genera.</title>
        <authorList>
            <person name="Goeker M."/>
        </authorList>
    </citation>
    <scope>NUCLEOTIDE SEQUENCE [LARGE SCALE GENOMIC DNA]</scope>
    <source>
        <strain evidence="2 3">DSM 29328</strain>
    </source>
</reference>
<keyword evidence="2" id="KW-0418">Kinase</keyword>
<dbReference type="RefSeq" id="WP_211301046.1">
    <property type="nucleotide sequence ID" value="NZ_PVTD01000013.1"/>
</dbReference>
<dbReference type="GO" id="GO:0008671">
    <property type="term" value="F:2-dehydro-3-deoxygalactonokinase activity"/>
    <property type="evidence" value="ECO:0007669"/>
    <property type="project" value="InterPro"/>
</dbReference>
<protein>
    <submittedName>
        <fullName evidence="2">2-keto-3-deoxygalactonate kinase</fullName>
    </submittedName>
</protein>
<dbReference type="Gene3D" id="3.30.420.300">
    <property type="entry name" value="2-keto-3-deoxy-galactonokinase, substrate binding domain"/>
    <property type="match status" value="1"/>
</dbReference>
<dbReference type="InterPro" id="IPR042257">
    <property type="entry name" value="DGOK_C"/>
</dbReference>
<gene>
    <name evidence="2" type="ORF">CLV78_1134</name>
</gene>
<dbReference type="AlphaFoldDB" id="A0A2T0RGW1"/>
<dbReference type="SUPFAM" id="SSF53067">
    <property type="entry name" value="Actin-like ATPase domain"/>
    <property type="match status" value="1"/>
</dbReference>
<evidence type="ECO:0000313" key="2">
    <source>
        <dbReference type="EMBL" id="PRY20405.1"/>
    </source>
</evidence>
<dbReference type="EMBL" id="PVTD01000013">
    <property type="protein sequence ID" value="PRY20405.1"/>
    <property type="molecule type" value="Genomic_DNA"/>
</dbReference>
<organism evidence="2 3">
    <name type="scientific">Aliiruegeria haliotis</name>
    <dbReference type="NCBI Taxonomy" id="1280846"/>
    <lineage>
        <taxon>Bacteria</taxon>
        <taxon>Pseudomonadati</taxon>
        <taxon>Pseudomonadota</taxon>
        <taxon>Alphaproteobacteria</taxon>
        <taxon>Rhodobacterales</taxon>
        <taxon>Roseobacteraceae</taxon>
        <taxon>Aliiruegeria</taxon>
    </lineage>
</organism>
<dbReference type="Proteomes" id="UP000239480">
    <property type="component" value="Unassembled WGS sequence"/>
</dbReference>
<sequence length="335" mass="35795">MNHPIPSFRPTTPRKHHSHGDEGHEAKALSQISPEPALIGIDWGTTSLRAYLIGAGGEVLDKVASSRGITSVPDRAFDSVLNQLIACWSTYGGLPVLASGMITSRNGWVETPYSRLPLGTVGLAQSLVPHHTESRMNIHFITGAVIDHASGADVMRGEETQIIGAQAFGMSDGIFVMPGTHSKWVRVSAGRIEDFATYMTGEVFAALKGHTILGTLIGDGPFDPEGFAQGVSCGLARESYLLHDLFRVRTLPLLGRMAGNAVADFLSGMLIGAEVKAAQIRGDTNETITIVGRCDLADRYETALKIAGKTSQRLSEDTVAHGHYLIARAAEIVNV</sequence>
<dbReference type="Pfam" id="PF05035">
    <property type="entry name" value="DGOK"/>
    <property type="match status" value="1"/>
</dbReference>
<evidence type="ECO:0000313" key="3">
    <source>
        <dbReference type="Proteomes" id="UP000239480"/>
    </source>
</evidence>
<dbReference type="CDD" id="cd24012">
    <property type="entry name" value="ASKHA_NBD_KDGal-kinase"/>
    <property type="match status" value="1"/>
</dbReference>